<sequence>MEPDLINKSLHEIHSFFSEIQRFSSSYSYQQDETEIHDASEQIISPSEISLPSFGSAFRDKFTFYNVSADHKHSTQDQLRDNHMSDTPLIDNYSSNSMCSSPTMSIISERKQESLDRYSKNIYPNSTAGTDDSSNDDCIDKTAMQSEVDPGIFLQKINSFDKIKSHESDQTKSFKNSGKSVPKLLDSPNSDLKCVMFIKKFIHGIRCLEINMDGKICKDNPKA</sequence>
<organism evidence="1 2">
    <name type="scientific">Nephila pilipes</name>
    <name type="common">Giant wood spider</name>
    <name type="synonym">Nephila maculata</name>
    <dbReference type="NCBI Taxonomy" id="299642"/>
    <lineage>
        <taxon>Eukaryota</taxon>
        <taxon>Metazoa</taxon>
        <taxon>Ecdysozoa</taxon>
        <taxon>Arthropoda</taxon>
        <taxon>Chelicerata</taxon>
        <taxon>Arachnida</taxon>
        <taxon>Araneae</taxon>
        <taxon>Araneomorphae</taxon>
        <taxon>Entelegynae</taxon>
        <taxon>Araneoidea</taxon>
        <taxon>Nephilidae</taxon>
        <taxon>Nephila</taxon>
    </lineage>
</organism>
<dbReference type="EMBL" id="BMAW01000475">
    <property type="protein sequence ID" value="GFS69133.1"/>
    <property type="molecule type" value="Genomic_DNA"/>
</dbReference>
<evidence type="ECO:0000313" key="2">
    <source>
        <dbReference type="Proteomes" id="UP000887013"/>
    </source>
</evidence>
<dbReference type="AlphaFoldDB" id="A0A8X6MN67"/>
<gene>
    <name evidence="1" type="ORF">NPIL_385941</name>
</gene>
<proteinExistence type="predicted"/>
<accession>A0A8X6MN67</accession>
<name>A0A8X6MN67_NEPPI</name>
<evidence type="ECO:0000313" key="1">
    <source>
        <dbReference type="EMBL" id="GFS69133.1"/>
    </source>
</evidence>
<reference evidence="1" key="1">
    <citation type="submission" date="2020-08" db="EMBL/GenBank/DDBJ databases">
        <title>Multicomponent nature underlies the extraordinary mechanical properties of spider dragline silk.</title>
        <authorList>
            <person name="Kono N."/>
            <person name="Nakamura H."/>
            <person name="Mori M."/>
            <person name="Yoshida Y."/>
            <person name="Ohtoshi R."/>
            <person name="Malay A.D."/>
            <person name="Moran D.A.P."/>
            <person name="Tomita M."/>
            <person name="Numata K."/>
            <person name="Arakawa K."/>
        </authorList>
    </citation>
    <scope>NUCLEOTIDE SEQUENCE</scope>
</reference>
<protein>
    <submittedName>
        <fullName evidence="1">Uncharacterized protein</fullName>
    </submittedName>
</protein>
<comment type="caution">
    <text evidence="1">The sequence shown here is derived from an EMBL/GenBank/DDBJ whole genome shotgun (WGS) entry which is preliminary data.</text>
</comment>
<keyword evidence="2" id="KW-1185">Reference proteome</keyword>
<dbReference type="Proteomes" id="UP000887013">
    <property type="component" value="Unassembled WGS sequence"/>
</dbReference>